<keyword evidence="2" id="KW-0808">Transferase</keyword>
<dbReference type="EMBL" id="JACHVQ010000001">
    <property type="protein sequence ID" value="MBB2891400.1"/>
    <property type="molecule type" value="Genomic_DNA"/>
</dbReference>
<dbReference type="RefSeq" id="WP_183319671.1">
    <property type="nucleotide sequence ID" value="NZ_JACHVQ010000001.1"/>
</dbReference>
<accession>A0A839N0Z5</accession>
<name>A0A839N0Z5_9MICO</name>
<keyword evidence="3" id="KW-1185">Reference proteome</keyword>
<dbReference type="SUPFAM" id="SSF55729">
    <property type="entry name" value="Acyl-CoA N-acyltransferases (Nat)"/>
    <property type="match status" value="1"/>
</dbReference>
<dbReference type="InterPro" id="IPR051531">
    <property type="entry name" value="N-acetyltransferase"/>
</dbReference>
<sequence length="214" mass="23846">MSTVLTDRLRLEPVSLDSADDLHLVLTDPAVWPWYAERCPTRSEVRTLASRMADGWRLHGVHKLIAYDRSTREVIGRGGLSRTPVDADWAQVHRFLPQEPCALEPYRTKEPFVAHANWLELGWAVRERFWGHGYAAEIGRAGLAFAFDRLQMRAVVSCTARSNVRSSAVMERIGMSYAGEVRSPGVVPGSPARDETAFATCVLLRGQWGVGSGR</sequence>
<organism evidence="2 3">
    <name type="scientific">Flexivirga oryzae</name>
    <dbReference type="NCBI Taxonomy" id="1794944"/>
    <lineage>
        <taxon>Bacteria</taxon>
        <taxon>Bacillati</taxon>
        <taxon>Actinomycetota</taxon>
        <taxon>Actinomycetes</taxon>
        <taxon>Micrococcales</taxon>
        <taxon>Dermacoccaceae</taxon>
        <taxon>Flexivirga</taxon>
    </lineage>
</organism>
<dbReference type="Pfam" id="PF13302">
    <property type="entry name" value="Acetyltransf_3"/>
    <property type="match status" value="1"/>
</dbReference>
<gene>
    <name evidence="2" type="ORF">FHU39_001384</name>
</gene>
<protein>
    <submittedName>
        <fullName evidence="2">RimJ/RimL family protein N-acetyltransferase</fullName>
    </submittedName>
</protein>
<dbReference type="GO" id="GO:0016747">
    <property type="term" value="F:acyltransferase activity, transferring groups other than amino-acyl groups"/>
    <property type="evidence" value="ECO:0007669"/>
    <property type="project" value="InterPro"/>
</dbReference>
<evidence type="ECO:0000259" key="1">
    <source>
        <dbReference type="Pfam" id="PF13302"/>
    </source>
</evidence>
<proteinExistence type="predicted"/>
<dbReference type="InterPro" id="IPR016181">
    <property type="entry name" value="Acyl_CoA_acyltransferase"/>
</dbReference>
<dbReference type="PANTHER" id="PTHR43792">
    <property type="entry name" value="GNAT FAMILY, PUTATIVE (AFU_ORTHOLOGUE AFUA_3G00765)-RELATED-RELATED"/>
    <property type="match status" value="1"/>
</dbReference>
<dbReference type="InterPro" id="IPR000182">
    <property type="entry name" value="GNAT_dom"/>
</dbReference>
<feature type="domain" description="N-acetyltransferase" evidence="1">
    <location>
        <begin position="8"/>
        <end position="175"/>
    </location>
</feature>
<evidence type="ECO:0000313" key="2">
    <source>
        <dbReference type="EMBL" id="MBB2891400.1"/>
    </source>
</evidence>
<dbReference type="Gene3D" id="3.40.630.30">
    <property type="match status" value="1"/>
</dbReference>
<reference evidence="2 3" key="1">
    <citation type="submission" date="2020-08" db="EMBL/GenBank/DDBJ databases">
        <title>Sequencing the genomes of 1000 actinobacteria strains.</title>
        <authorList>
            <person name="Klenk H.-P."/>
        </authorList>
    </citation>
    <scope>NUCLEOTIDE SEQUENCE [LARGE SCALE GENOMIC DNA]</scope>
    <source>
        <strain evidence="2 3">DSM 105369</strain>
    </source>
</reference>
<dbReference type="PANTHER" id="PTHR43792:SF1">
    <property type="entry name" value="N-ACETYLTRANSFERASE DOMAIN-CONTAINING PROTEIN"/>
    <property type="match status" value="1"/>
</dbReference>
<evidence type="ECO:0000313" key="3">
    <source>
        <dbReference type="Proteomes" id="UP000559182"/>
    </source>
</evidence>
<dbReference type="Proteomes" id="UP000559182">
    <property type="component" value="Unassembled WGS sequence"/>
</dbReference>
<comment type="caution">
    <text evidence="2">The sequence shown here is derived from an EMBL/GenBank/DDBJ whole genome shotgun (WGS) entry which is preliminary data.</text>
</comment>
<dbReference type="AlphaFoldDB" id="A0A839N0Z5"/>